<dbReference type="InterPro" id="IPR023772">
    <property type="entry name" value="DNA-bd_HTH_TetR-type_CS"/>
</dbReference>
<dbReference type="RefSeq" id="WP_068901331.1">
    <property type="nucleotide sequence ID" value="NZ_JBHUIF010000004.1"/>
</dbReference>
<evidence type="ECO:0000313" key="4">
    <source>
        <dbReference type="EMBL" id="ODA33904.1"/>
    </source>
</evidence>
<dbReference type="OrthoDB" id="116240at2"/>
<sequence>MTKKDKKQLILDTALTLFVGQGYEATSTAALAKAAGVATGTLFHHFPNKEAILKAIFISVKSEFAEIMQRAIGDKSLEETFKSIWFEGIDWALQHPEKANFIQRYCLSPTLKPDIRHQTMLEIFGFVAELVIKGQMRGIIHNYPLMLMMETTNGQFLATTRFFMDHPEFWQDARYRDSSFNMAWGAMCNTPQLTESNTQQCKNEA</sequence>
<dbReference type="InterPro" id="IPR001647">
    <property type="entry name" value="HTH_TetR"/>
</dbReference>
<evidence type="ECO:0000256" key="1">
    <source>
        <dbReference type="ARBA" id="ARBA00023125"/>
    </source>
</evidence>
<keyword evidence="1 2" id="KW-0238">DNA-binding</keyword>
<keyword evidence="5" id="KW-1185">Reference proteome</keyword>
<gene>
    <name evidence="4" type="ORF">A8L45_08800</name>
</gene>
<evidence type="ECO:0000259" key="3">
    <source>
        <dbReference type="PROSITE" id="PS50977"/>
    </source>
</evidence>
<dbReference type="Proteomes" id="UP000094936">
    <property type="component" value="Unassembled WGS sequence"/>
</dbReference>
<accession>A0A1C3EL01</accession>
<evidence type="ECO:0000256" key="2">
    <source>
        <dbReference type="PROSITE-ProRule" id="PRU00335"/>
    </source>
</evidence>
<dbReference type="PROSITE" id="PS50977">
    <property type="entry name" value="HTH_TETR_2"/>
    <property type="match status" value="1"/>
</dbReference>
<dbReference type="PANTHER" id="PTHR30055:SF222">
    <property type="entry name" value="REGULATORY PROTEIN"/>
    <property type="match status" value="1"/>
</dbReference>
<dbReference type="EMBL" id="LYBM01000012">
    <property type="protein sequence ID" value="ODA33904.1"/>
    <property type="molecule type" value="Genomic_DNA"/>
</dbReference>
<dbReference type="Gene3D" id="1.10.357.10">
    <property type="entry name" value="Tetracycline Repressor, domain 2"/>
    <property type="match status" value="1"/>
</dbReference>
<dbReference type="InterPro" id="IPR050109">
    <property type="entry name" value="HTH-type_TetR-like_transc_reg"/>
</dbReference>
<proteinExistence type="predicted"/>
<name>A0A1C3EL01_9GAMM</name>
<dbReference type="PROSITE" id="PS01081">
    <property type="entry name" value="HTH_TETR_1"/>
    <property type="match status" value="1"/>
</dbReference>
<feature type="DNA-binding region" description="H-T-H motif" evidence="2">
    <location>
        <begin position="27"/>
        <end position="46"/>
    </location>
</feature>
<dbReference type="Pfam" id="PF00440">
    <property type="entry name" value="TetR_N"/>
    <property type="match status" value="1"/>
</dbReference>
<dbReference type="STRING" id="1080227.A8L45_08800"/>
<feature type="domain" description="HTH tetR-type" evidence="3">
    <location>
        <begin position="4"/>
        <end position="64"/>
    </location>
</feature>
<dbReference type="PANTHER" id="PTHR30055">
    <property type="entry name" value="HTH-TYPE TRANSCRIPTIONAL REGULATOR RUTR"/>
    <property type="match status" value="1"/>
</dbReference>
<reference evidence="4 5" key="1">
    <citation type="submission" date="2016-05" db="EMBL/GenBank/DDBJ databases">
        <title>Genomic Taxonomy of the Vibrionaceae.</title>
        <authorList>
            <person name="Gomez-Gil B."/>
            <person name="Enciso-Ibarra J."/>
        </authorList>
    </citation>
    <scope>NUCLEOTIDE SEQUENCE [LARGE SCALE GENOMIC DNA]</scope>
    <source>
        <strain evidence="4 5">CAIM 1920</strain>
    </source>
</reference>
<dbReference type="PRINTS" id="PR00455">
    <property type="entry name" value="HTHTETR"/>
</dbReference>
<organism evidence="4 5">
    <name type="scientific">Veronia pacifica</name>
    <dbReference type="NCBI Taxonomy" id="1080227"/>
    <lineage>
        <taxon>Bacteria</taxon>
        <taxon>Pseudomonadati</taxon>
        <taxon>Pseudomonadota</taxon>
        <taxon>Gammaproteobacteria</taxon>
        <taxon>Vibrionales</taxon>
        <taxon>Vibrionaceae</taxon>
        <taxon>Veronia</taxon>
    </lineage>
</organism>
<dbReference type="GO" id="GO:0003677">
    <property type="term" value="F:DNA binding"/>
    <property type="evidence" value="ECO:0007669"/>
    <property type="project" value="UniProtKB-UniRule"/>
</dbReference>
<dbReference type="InterPro" id="IPR009057">
    <property type="entry name" value="Homeodomain-like_sf"/>
</dbReference>
<comment type="caution">
    <text evidence="4">The sequence shown here is derived from an EMBL/GenBank/DDBJ whole genome shotgun (WGS) entry which is preliminary data.</text>
</comment>
<dbReference type="SUPFAM" id="SSF46689">
    <property type="entry name" value="Homeodomain-like"/>
    <property type="match status" value="1"/>
</dbReference>
<dbReference type="AlphaFoldDB" id="A0A1C3EL01"/>
<protein>
    <recommendedName>
        <fullName evidence="3">HTH tetR-type domain-containing protein</fullName>
    </recommendedName>
</protein>
<evidence type="ECO:0000313" key="5">
    <source>
        <dbReference type="Proteomes" id="UP000094936"/>
    </source>
</evidence>